<feature type="region of interest" description="Disordered" evidence="1">
    <location>
        <begin position="39"/>
        <end position="135"/>
    </location>
</feature>
<gene>
    <name evidence="2" type="ORF">MERR_LOCUS12833</name>
</gene>
<keyword evidence="3" id="KW-1185">Reference proteome</keyword>
<accession>A0A6D2IG10</accession>
<sequence>MPQLSRLPAPAASSAPELGFLMIVLPFYISPEKEVRRQICRGKSRSSTNPRTTVKAAVEKHRRRKSAAARDPFSRAVRALKRTTLLIRPPLVQAPKNSTSPPPSRPYHQRSYHHKPPEQLSLSPRREDEQVETRG</sequence>
<organism evidence="2 3">
    <name type="scientific">Microthlaspi erraticum</name>
    <dbReference type="NCBI Taxonomy" id="1685480"/>
    <lineage>
        <taxon>Eukaryota</taxon>
        <taxon>Viridiplantae</taxon>
        <taxon>Streptophyta</taxon>
        <taxon>Embryophyta</taxon>
        <taxon>Tracheophyta</taxon>
        <taxon>Spermatophyta</taxon>
        <taxon>Magnoliopsida</taxon>
        <taxon>eudicotyledons</taxon>
        <taxon>Gunneridae</taxon>
        <taxon>Pentapetalae</taxon>
        <taxon>rosids</taxon>
        <taxon>malvids</taxon>
        <taxon>Brassicales</taxon>
        <taxon>Brassicaceae</taxon>
        <taxon>Coluteocarpeae</taxon>
        <taxon>Microthlaspi</taxon>
    </lineage>
</organism>
<comment type="caution">
    <text evidence="2">The sequence shown here is derived from an EMBL/GenBank/DDBJ whole genome shotgun (WGS) entry which is preliminary data.</text>
</comment>
<protein>
    <submittedName>
        <fullName evidence="2">Uncharacterized protein</fullName>
    </submittedName>
</protein>
<reference evidence="2" key="1">
    <citation type="submission" date="2020-01" db="EMBL/GenBank/DDBJ databases">
        <authorList>
            <person name="Mishra B."/>
        </authorList>
    </citation>
    <scope>NUCLEOTIDE SEQUENCE [LARGE SCALE GENOMIC DNA]</scope>
</reference>
<dbReference type="AlphaFoldDB" id="A0A6D2IG10"/>
<name>A0A6D2IG10_9BRAS</name>
<evidence type="ECO:0000313" key="2">
    <source>
        <dbReference type="EMBL" id="CAA7025598.1"/>
    </source>
</evidence>
<proteinExistence type="predicted"/>
<evidence type="ECO:0000256" key="1">
    <source>
        <dbReference type="SAM" id="MobiDB-lite"/>
    </source>
</evidence>
<dbReference type="EMBL" id="CACVBM020001010">
    <property type="protein sequence ID" value="CAA7025598.1"/>
    <property type="molecule type" value="Genomic_DNA"/>
</dbReference>
<dbReference type="Proteomes" id="UP000467841">
    <property type="component" value="Unassembled WGS sequence"/>
</dbReference>
<evidence type="ECO:0000313" key="3">
    <source>
        <dbReference type="Proteomes" id="UP000467841"/>
    </source>
</evidence>
<feature type="compositionally biased region" description="Basic and acidic residues" evidence="1">
    <location>
        <begin position="124"/>
        <end position="135"/>
    </location>
</feature>